<dbReference type="InParanoid" id="A0A6P7FA90"/>
<dbReference type="OrthoDB" id="7475263at2759"/>
<gene>
    <name evidence="2" type="primary">LOC114328185</name>
</gene>
<feature type="transmembrane region" description="Helical" evidence="1">
    <location>
        <begin position="156"/>
        <end position="173"/>
    </location>
</feature>
<reference evidence="2" key="1">
    <citation type="submission" date="2025-08" db="UniProtKB">
        <authorList>
            <consortium name="RefSeq"/>
        </authorList>
    </citation>
    <scope>IDENTIFICATION</scope>
    <source>
        <tissue evidence="2">Whole insect</tissue>
    </source>
</reference>
<evidence type="ECO:0000313" key="2">
    <source>
        <dbReference type="RefSeq" id="XP_028132769.1"/>
    </source>
</evidence>
<keyword evidence="1" id="KW-1133">Transmembrane helix</keyword>
<sequence length="220" mass="25518">MHVSSTYKLILLASIFKTFIRSDDYVDEAFAKCEETKDLLFCAKYGFVKYIDELTYSADWTDHSFVSARSNVNGNQTDDDYKGYTKDDDSYIKFYKFLRRKLTIILSNHYLAIVPSNKNEFPRGRKLDFSKIDYAKGKQRSLESELEEVREIGIKLFSWGLVIFVLSTLYFIYKASVAILIGFSIINSVFLVAFAYIPIILSDIQGHCNRTPWFFSFFTG</sequence>
<evidence type="ECO:0000256" key="1">
    <source>
        <dbReference type="SAM" id="Phobius"/>
    </source>
</evidence>
<dbReference type="AlphaFoldDB" id="A0A6P7FA90"/>
<protein>
    <submittedName>
        <fullName evidence="2">Uncharacterized protein LOC114328185 isoform X1</fullName>
    </submittedName>
</protein>
<dbReference type="RefSeq" id="XP_028132769.1">
    <property type="nucleotide sequence ID" value="XM_028276968.1"/>
</dbReference>
<accession>A0A6P7FA90</accession>
<feature type="transmembrane region" description="Helical" evidence="1">
    <location>
        <begin position="179"/>
        <end position="201"/>
    </location>
</feature>
<name>A0A6P7FA90_DIAVI</name>
<proteinExistence type="predicted"/>
<keyword evidence="1" id="KW-0472">Membrane</keyword>
<keyword evidence="1" id="KW-0812">Transmembrane</keyword>
<organism evidence="2">
    <name type="scientific">Diabrotica virgifera virgifera</name>
    <name type="common">western corn rootworm</name>
    <dbReference type="NCBI Taxonomy" id="50390"/>
    <lineage>
        <taxon>Eukaryota</taxon>
        <taxon>Metazoa</taxon>
        <taxon>Ecdysozoa</taxon>
        <taxon>Arthropoda</taxon>
        <taxon>Hexapoda</taxon>
        <taxon>Insecta</taxon>
        <taxon>Pterygota</taxon>
        <taxon>Neoptera</taxon>
        <taxon>Endopterygota</taxon>
        <taxon>Coleoptera</taxon>
        <taxon>Polyphaga</taxon>
        <taxon>Cucujiformia</taxon>
        <taxon>Chrysomeloidea</taxon>
        <taxon>Chrysomelidae</taxon>
        <taxon>Galerucinae</taxon>
        <taxon>Diabroticina</taxon>
        <taxon>Diabroticites</taxon>
        <taxon>Diabrotica</taxon>
    </lineage>
</organism>